<dbReference type="InterPro" id="IPR001789">
    <property type="entry name" value="Sig_transdc_resp-reg_receiver"/>
</dbReference>
<dbReference type="SMART" id="SM00388">
    <property type="entry name" value="HisKA"/>
    <property type="match status" value="1"/>
</dbReference>
<dbReference type="AlphaFoldDB" id="A0A3N7JVA4"/>
<evidence type="ECO:0000256" key="3">
    <source>
        <dbReference type="ARBA" id="ARBA00012438"/>
    </source>
</evidence>
<feature type="transmembrane region" description="Helical" evidence="10">
    <location>
        <begin position="97"/>
        <end position="119"/>
    </location>
</feature>
<dbReference type="EMBL" id="QUSW01000006">
    <property type="protein sequence ID" value="RQP22835.1"/>
    <property type="molecule type" value="Genomic_DNA"/>
</dbReference>
<dbReference type="SUPFAM" id="SSF47384">
    <property type="entry name" value="Homodimeric domain of signal transducing histidine kinase"/>
    <property type="match status" value="1"/>
</dbReference>
<dbReference type="SUPFAM" id="SSF158472">
    <property type="entry name" value="HAMP domain-like"/>
    <property type="match status" value="1"/>
</dbReference>
<dbReference type="FunFam" id="3.30.565.10:FF:000006">
    <property type="entry name" value="Sensor histidine kinase WalK"/>
    <property type="match status" value="1"/>
</dbReference>
<dbReference type="Pfam" id="PF00072">
    <property type="entry name" value="Response_reg"/>
    <property type="match status" value="1"/>
</dbReference>
<dbReference type="SMART" id="SM00304">
    <property type="entry name" value="HAMP"/>
    <property type="match status" value="1"/>
</dbReference>
<dbReference type="Gene3D" id="6.10.340.10">
    <property type="match status" value="1"/>
</dbReference>
<keyword evidence="10" id="KW-1133">Transmembrane helix</keyword>
<dbReference type="SMART" id="SM00448">
    <property type="entry name" value="REC"/>
    <property type="match status" value="1"/>
</dbReference>
<keyword evidence="15" id="KW-1185">Reference proteome</keyword>
<feature type="modified residue" description="4-aspartylphosphate" evidence="9">
    <location>
        <position position="641"/>
    </location>
</feature>
<dbReference type="CDD" id="cd00082">
    <property type="entry name" value="HisKA"/>
    <property type="match status" value="1"/>
</dbReference>
<keyword evidence="10" id="KW-0812">Transmembrane</keyword>
<dbReference type="PROSITE" id="PS50885">
    <property type="entry name" value="HAMP"/>
    <property type="match status" value="1"/>
</dbReference>
<dbReference type="CDD" id="cd17580">
    <property type="entry name" value="REC_2_DhkD-like"/>
    <property type="match status" value="1"/>
</dbReference>
<feature type="domain" description="Response regulatory" evidence="12">
    <location>
        <begin position="592"/>
        <end position="708"/>
    </location>
</feature>
<dbReference type="InterPro" id="IPR033417">
    <property type="entry name" value="CHASE8"/>
</dbReference>
<dbReference type="Pfam" id="PF02518">
    <property type="entry name" value="HATPase_c"/>
    <property type="match status" value="1"/>
</dbReference>
<evidence type="ECO:0000256" key="1">
    <source>
        <dbReference type="ARBA" id="ARBA00000085"/>
    </source>
</evidence>
<evidence type="ECO:0000256" key="4">
    <source>
        <dbReference type="ARBA" id="ARBA00022553"/>
    </source>
</evidence>
<evidence type="ECO:0000259" key="12">
    <source>
        <dbReference type="PROSITE" id="PS50110"/>
    </source>
</evidence>
<comment type="catalytic activity">
    <reaction evidence="1">
        <text>ATP + protein L-histidine = ADP + protein N-phospho-L-histidine.</text>
        <dbReference type="EC" id="2.7.13.3"/>
    </reaction>
</comment>
<dbReference type="InterPro" id="IPR003661">
    <property type="entry name" value="HisK_dim/P_dom"/>
</dbReference>
<dbReference type="GO" id="GO:0000155">
    <property type="term" value="F:phosphorelay sensor kinase activity"/>
    <property type="evidence" value="ECO:0007669"/>
    <property type="project" value="InterPro"/>
</dbReference>
<dbReference type="PRINTS" id="PR00344">
    <property type="entry name" value="BCTRLSENSOR"/>
</dbReference>
<dbReference type="PROSITE" id="PS50110">
    <property type="entry name" value="RESPONSE_REGULATORY"/>
    <property type="match status" value="1"/>
</dbReference>
<dbReference type="Proteomes" id="UP000267464">
    <property type="component" value="Unassembled WGS sequence"/>
</dbReference>
<organism evidence="14 15">
    <name type="scientific">Piscinibacter terrae</name>
    <dbReference type="NCBI Taxonomy" id="2496871"/>
    <lineage>
        <taxon>Bacteria</taxon>
        <taxon>Pseudomonadati</taxon>
        <taxon>Pseudomonadota</taxon>
        <taxon>Betaproteobacteria</taxon>
        <taxon>Burkholderiales</taxon>
        <taxon>Sphaerotilaceae</taxon>
        <taxon>Piscinibacter</taxon>
    </lineage>
</organism>
<dbReference type="CDD" id="cd06225">
    <property type="entry name" value="HAMP"/>
    <property type="match status" value="1"/>
</dbReference>
<evidence type="ECO:0000256" key="7">
    <source>
        <dbReference type="ARBA" id="ARBA00023012"/>
    </source>
</evidence>
<dbReference type="Pfam" id="PF00672">
    <property type="entry name" value="HAMP"/>
    <property type="match status" value="1"/>
</dbReference>
<comment type="subcellular location">
    <subcellularLocation>
        <location evidence="2">Cell inner membrane</location>
        <topology evidence="2">Multi-pass membrane protein</topology>
    </subcellularLocation>
</comment>
<keyword evidence="8 10" id="KW-0472">Membrane</keyword>
<protein>
    <recommendedName>
        <fullName evidence="3">histidine kinase</fullName>
        <ecNumber evidence="3">2.7.13.3</ecNumber>
    </recommendedName>
</protein>
<dbReference type="InterPro" id="IPR011006">
    <property type="entry name" value="CheY-like_superfamily"/>
</dbReference>
<feature type="domain" description="HAMP" evidence="13">
    <location>
        <begin position="265"/>
        <end position="318"/>
    </location>
</feature>
<evidence type="ECO:0000313" key="15">
    <source>
        <dbReference type="Proteomes" id="UP000267464"/>
    </source>
</evidence>
<comment type="caution">
    <text evidence="14">The sequence shown here is derived from an EMBL/GenBank/DDBJ whole genome shotgun (WGS) entry which is preliminary data.</text>
</comment>
<dbReference type="InterPro" id="IPR036890">
    <property type="entry name" value="HATPase_C_sf"/>
</dbReference>
<dbReference type="Gene3D" id="1.10.287.130">
    <property type="match status" value="1"/>
</dbReference>
<evidence type="ECO:0000259" key="13">
    <source>
        <dbReference type="PROSITE" id="PS50885"/>
    </source>
</evidence>
<evidence type="ECO:0000256" key="5">
    <source>
        <dbReference type="ARBA" id="ARBA00022679"/>
    </source>
</evidence>
<keyword evidence="6" id="KW-0418">Kinase</keyword>
<dbReference type="SMART" id="SM00387">
    <property type="entry name" value="HATPase_c"/>
    <property type="match status" value="1"/>
</dbReference>
<keyword evidence="4 9" id="KW-0597">Phosphoprotein</keyword>
<dbReference type="PANTHER" id="PTHR43547:SF2">
    <property type="entry name" value="HYBRID SIGNAL TRANSDUCTION HISTIDINE KINASE C"/>
    <property type="match status" value="1"/>
</dbReference>
<dbReference type="InterPro" id="IPR004358">
    <property type="entry name" value="Sig_transdc_His_kin-like_C"/>
</dbReference>
<reference evidence="14 15" key="1">
    <citation type="submission" date="2018-08" db="EMBL/GenBank/DDBJ databases">
        <authorList>
            <person name="Khan S.A."/>
            <person name="Jeon C.O."/>
            <person name="Chun B.H."/>
            <person name="Jeong S.E."/>
        </authorList>
    </citation>
    <scope>NUCLEOTIDE SEQUENCE [LARGE SCALE GENOMIC DNA]</scope>
    <source>
        <strain evidence="14 15">S-16</strain>
    </source>
</reference>
<dbReference type="InterPro" id="IPR036097">
    <property type="entry name" value="HisK_dim/P_sf"/>
</dbReference>
<dbReference type="InterPro" id="IPR003594">
    <property type="entry name" value="HATPase_dom"/>
</dbReference>
<evidence type="ECO:0000259" key="11">
    <source>
        <dbReference type="PROSITE" id="PS50109"/>
    </source>
</evidence>
<accession>A0A3N7JVA4</accession>
<dbReference type="FunFam" id="1.10.287.130:FF:000001">
    <property type="entry name" value="Two-component sensor histidine kinase"/>
    <property type="match status" value="1"/>
</dbReference>
<name>A0A3N7JVA4_9BURK</name>
<dbReference type="PANTHER" id="PTHR43547">
    <property type="entry name" value="TWO-COMPONENT HISTIDINE KINASE"/>
    <property type="match status" value="1"/>
</dbReference>
<dbReference type="Pfam" id="PF00512">
    <property type="entry name" value="HisKA"/>
    <property type="match status" value="1"/>
</dbReference>
<gene>
    <name evidence="14" type="ORF">DZC73_21345</name>
</gene>
<evidence type="ECO:0000256" key="10">
    <source>
        <dbReference type="SAM" id="Phobius"/>
    </source>
</evidence>
<dbReference type="PROSITE" id="PS50109">
    <property type="entry name" value="HIS_KIN"/>
    <property type="match status" value="1"/>
</dbReference>
<dbReference type="EC" id="2.7.13.3" evidence="3"/>
<dbReference type="Gene3D" id="3.40.50.2300">
    <property type="match status" value="1"/>
</dbReference>
<dbReference type="InterPro" id="IPR003660">
    <property type="entry name" value="HAMP_dom"/>
</dbReference>
<evidence type="ECO:0000256" key="2">
    <source>
        <dbReference type="ARBA" id="ARBA00004429"/>
    </source>
</evidence>
<dbReference type="Gene3D" id="3.30.565.10">
    <property type="entry name" value="Histidine kinase-like ATPase, C-terminal domain"/>
    <property type="match status" value="1"/>
</dbReference>
<evidence type="ECO:0000256" key="9">
    <source>
        <dbReference type="PROSITE-ProRule" id="PRU00169"/>
    </source>
</evidence>
<evidence type="ECO:0000256" key="8">
    <source>
        <dbReference type="ARBA" id="ARBA00023136"/>
    </source>
</evidence>
<dbReference type="SUPFAM" id="SSF55874">
    <property type="entry name" value="ATPase domain of HSP90 chaperone/DNA topoisomerase II/histidine kinase"/>
    <property type="match status" value="1"/>
</dbReference>
<dbReference type="GO" id="GO:0005886">
    <property type="term" value="C:plasma membrane"/>
    <property type="evidence" value="ECO:0007669"/>
    <property type="project" value="UniProtKB-SubCell"/>
</dbReference>
<evidence type="ECO:0000256" key="6">
    <source>
        <dbReference type="ARBA" id="ARBA00022777"/>
    </source>
</evidence>
<dbReference type="SUPFAM" id="SSF52172">
    <property type="entry name" value="CheY-like"/>
    <property type="match status" value="1"/>
</dbReference>
<dbReference type="Pfam" id="PF17152">
    <property type="entry name" value="CHASE8"/>
    <property type="match status" value="1"/>
</dbReference>
<dbReference type="InterPro" id="IPR005467">
    <property type="entry name" value="His_kinase_dom"/>
</dbReference>
<proteinExistence type="predicted"/>
<keyword evidence="7" id="KW-0902">Two-component regulatory system</keyword>
<feature type="domain" description="Histidine kinase" evidence="11">
    <location>
        <begin position="354"/>
        <end position="572"/>
    </location>
</feature>
<sequence length="712" mass="78207">MWKTCTLQEGRHLLMRGQALCLAVCRCMHHRAGSVDRLRRKGAAQAIQAPGALHHPSHPGRDRGRVCMPPTEGAVPQDRWGLPMPMISARTSLRRKMMVVVLATTCVALLLSATALLVYELRSYQKNWLDDLSTQARIVANASAPALNFDDQKTVSENLSLLRLRPQITLGAVYRNDGRLFANYVHPSAAEAAVPVLAPKPGIVIDNDRVDVVQHILENGRLVGTVYLRSRYDILGRLADYLLILAGVMATSLLVAALVSRRLQRSVTGPVLHVAQIAQDVFSSRDYSLRAQKTSDDEVGTLVQAFNNMLDEVAKRTEALEQSNNHLSAEMAQRRKAEDALRAAARTKDQFLATLAHELRNPLAPITNAVEILRRASDANPSQQRALQIMSRQVQQMVRLIDDLLDVSRITTGKVLLDMSRVDVVAVLHSAVEIAQPGIEAHHHVLTLEVPAGPIFVQGDATRLAQVFANLLNNAAKYTDDHGRIHLKMDDEPERLMVRVIDSGLGIAPEQQAQIFDMFMQVDQTLERGNKGLGVGLTLARQLVELHGGSLTVKSEGLGKGSEFIVCIPKGHLPAELPAPPPPLAAPMPRRRVLIADDNVDFANSLWSILESLGQEVTVVHDGFAALEAAGRLMPDHIFLDIGMPGMNGYDVAQRLRRQPATCDAVIVAITGWGQEKDRARAREAGFDQHLVKPVNVDDLVEILRTRQPAMT</sequence>
<evidence type="ECO:0000313" key="14">
    <source>
        <dbReference type="EMBL" id="RQP22835.1"/>
    </source>
</evidence>
<keyword evidence="5" id="KW-0808">Transferase</keyword>
<feature type="transmembrane region" description="Helical" evidence="10">
    <location>
        <begin position="238"/>
        <end position="259"/>
    </location>
</feature>
<reference evidence="14 15" key="2">
    <citation type="submission" date="2018-12" db="EMBL/GenBank/DDBJ databases">
        <title>Rhizobacter gummiphilus sp. nov., a rubber-degrading bacterium isolated from the soil of a botanical garden in Japan.</title>
        <authorList>
            <person name="Shunsuke S.S."/>
        </authorList>
    </citation>
    <scope>NUCLEOTIDE SEQUENCE [LARGE SCALE GENOMIC DNA]</scope>
    <source>
        <strain evidence="14 15">S-16</strain>
    </source>
</reference>